<name>Q8XLC2_CLOPE</name>
<dbReference type="AlphaFoldDB" id="Q8XLC2"/>
<dbReference type="HOGENOM" id="CLU_033789_0_2_9"/>
<dbReference type="GeneID" id="93002439"/>
<dbReference type="STRING" id="195102.gene:10490383"/>
<dbReference type="InterPro" id="IPR006427">
    <property type="entry name" value="Portal_HK97"/>
</dbReference>
<dbReference type="NCBIfam" id="TIGR01537">
    <property type="entry name" value="portal_HK97"/>
    <property type="match status" value="1"/>
</dbReference>
<proteinExistence type="predicted"/>
<dbReference type="InterPro" id="IPR006944">
    <property type="entry name" value="Phage/GTA_portal"/>
</dbReference>
<dbReference type="RefSeq" id="WP_011010258.1">
    <property type="nucleotide sequence ID" value="NC_003366.1"/>
</dbReference>
<protein>
    <recommendedName>
        <fullName evidence="3">Phage portal protein</fullName>
    </recommendedName>
</protein>
<dbReference type="EMBL" id="BA000016">
    <property type="protein sequence ID" value="BAB80826.1"/>
    <property type="molecule type" value="Genomic_DNA"/>
</dbReference>
<organism evidence="1 2">
    <name type="scientific">Clostridium perfringens (strain 13 / Type A)</name>
    <dbReference type="NCBI Taxonomy" id="195102"/>
    <lineage>
        <taxon>Bacteria</taxon>
        <taxon>Bacillati</taxon>
        <taxon>Bacillota</taxon>
        <taxon>Clostridia</taxon>
        <taxon>Eubacteriales</taxon>
        <taxon>Clostridiaceae</taxon>
        <taxon>Clostridium</taxon>
    </lineage>
</organism>
<sequence length="407" mass="45466">MFLDKIAEKRSESNNTYDFASFLRGENIDTKNALNNSTYIKSINILADTIAKLPILLKKTTENGEIEATEQDLYTLLRLRSNKEMSAFDVIKSLILTYKHYGIAGLYIIRDNKGVPTALYPVQINSIIIDNLGLIKSIKQNKIVVDFSCGNSTGSCFLEDIIILKDNSFDGVNGKSVRNYAKDSINTNLQAQKYQKDLFENGLTSKAVVQTVTDIKDGGQLGQVQEKFNNLYKSNNRVFLVPAGFNISPLNLSLVDSQFAELKVDGKKEIANIIGVPYKLIDNGVLTEEENISFLTNTISPIITQLEQELNYKLLTNLQIKQGYKIRFNVNVMLRVNPKVQQEILCNYIKNGVYTTNDVREILGFNKIEGADILTYPSGQVTLENIISGEASWLKGGEKNGKTTEGN</sequence>
<dbReference type="KEGG" id="cpe:CPE1120"/>
<accession>Q8XLC2</accession>
<evidence type="ECO:0000313" key="1">
    <source>
        <dbReference type="EMBL" id="BAB80826.1"/>
    </source>
</evidence>
<reference evidence="1 2" key="1">
    <citation type="journal article" date="2002" name="Proc. Natl. Acad. Sci. U.S.A.">
        <title>Complete genome sequence of Clostridium perfringens, an anaerobic flesh-eater.</title>
        <authorList>
            <person name="Shimizu T."/>
            <person name="Ohtani K."/>
            <person name="Hirakawa H."/>
            <person name="Ohshima K."/>
            <person name="Yamashita A."/>
            <person name="Shiba T."/>
            <person name="Ogasawara N."/>
            <person name="Hattori M."/>
            <person name="Kuhara S."/>
            <person name="Hayashi H."/>
        </authorList>
    </citation>
    <scope>NUCLEOTIDE SEQUENCE [LARGE SCALE GENOMIC DNA]</scope>
    <source>
        <strain evidence="2">13 / Type A</strain>
    </source>
</reference>
<dbReference type="Proteomes" id="UP000000818">
    <property type="component" value="Chromosome"/>
</dbReference>
<dbReference type="Pfam" id="PF04860">
    <property type="entry name" value="Phage_portal"/>
    <property type="match status" value="1"/>
</dbReference>
<evidence type="ECO:0008006" key="3">
    <source>
        <dbReference type="Google" id="ProtNLM"/>
    </source>
</evidence>
<evidence type="ECO:0000313" key="2">
    <source>
        <dbReference type="Proteomes" id="UP000000818"/>
    </source>
</evidence>
<gene>
    <name evidence="1" type="ordered locus">CPE1120</name>
</gene>